<dbReference type="Proteomes" id="UP000245910">
    <property type="component" value="Chromosome IIII"/>
</dbReference>
<protein>
    <submittedName>
        <fullName evidence="1">Uncharacterized protein</fullName>
    </submittedName>
</protein>
<name>A0A2L2TER3_9HYPO</name>
<keyword evidence="2" id="KW-1185">Reference proteome</keyword>
<accession>A0A2L2TER3</accession>
<reference evidence="2" key="1">
    <citation type="submission" date="2014-10" db="EMBL/GenBank/DDBJ databases">
        <authorList>
            <person name="King R."/>
        </authorList>
    </citation>
    <scope>NUCLEOTIDE SEQUENCE [LARGE SCALE GENOMIC DNA]</scope>
    <source>
        <strain evidence="2">A3/5</strain>
    </source>
</reference>
<dbReference type="AlphaFoldDB" id="A0A2L2TER3"/>
<proteinExistence type="predicted"/>
<dbReference type="EMBL" id="LN649232">
    <property type="protein sequence ID" value="CEI38837.1"/>
    <property type="molecule type" value="Genomic_DNA"/>
</dbReference>
<evidence type="ECO:0000313" key="1">
    <source>
        <dbReference type="EMBL" id="CEI38837.1"/>
    </source>
</evidence>
<sequence length="97" mass="11042">MEPLTYSSTDARYLLTQCLAQLNEAVVESQSVMYPGMAIAWLLWEAMRVCGYRLTVWRKERRAGMRLITVIMSASVTDRELCQVPFSYAAFPNLGVD</sequence>
<evidence type="ECO:0000313" key="2">
    <source>
        <dbReference type="Proteomes" id="UP000245910"/>
    </source>
</evidence>
<organism evidence="1 2">
    <name type="scientific">Fusarium venenatum</name>
    <dbReference type="NCBI Taxonomy" id="56646"/>
    <lineage>
        <taxon>Eukaryota</taxon>
        <taxon>Fungi</taxon>
        <taxon>Dikarya</taxon>
        <taxon>Ascomycota</taxon>
        <taxon>Pezizomycotina</taxon>
        <taxon>Sordariomycetes</taxon>
        <taxon>Hypocreomycetidae</taxon>
        <taxon>Hypocreales</taxon>
        <taxon>Nectriaceae</taxon>
        <taxon>Fusarium</taxon>
    </lineage>
</organism>